<evidence type="ECO:0000313" key="2">
    <source>
        <dbReference type="EMBL" id="MBL6445208.1"/>
    </source>
</evidence>
<dbReference type="Pfam" id="PF13163">
    <property type="entry name" value="DUF3999"/>
    <property type="match status" value="1"/>
</dbReference>
<keyword evidence="3" id="KW-1185">Reference proteome</keyword>
<evidence type="ECO:0000256" key="1">
    <source>
        <dbReference type="SAM" id="Phobius"/>
    </source>
</evidence>
<organism evidence="2 3">
    <name type="scientific">Fulvivirga marina</name>
    <dbReference type="NCBI Taxonomy" id="2494733"/>
    <lineage>
        <taxon>Bacteria</taxon>
        <taxon>Pseudomonadati</taxon>
        <taxon>Bacteroidota</taxon>
        <taxon>Cytophagia</taxon>
        <taxon>Cytophagales</taxon>
        <taxon>Fulvivirgaceae</taxon>
        <taxon>Fulvivirga</taxon>
    </lineage>
</organism>
<protein>
    <submittedName>
        <fullName evidence="2">DUF3999 family protein</fullName>
    </submittedName>
</protein>
<dbReference type="Proteomes" id="UP000614216">
    <property type="component" value="Unassembled WGS sequence"/>
</dbReference>
<comment type="caution">
    <text evidence="2">The sequence shown here is derived from an EMBL/GenBank/DDBJ whole genome shotgun (WGS) entry which is preliminary data.</text>
</comment>
<dbReference type="InterPro" id="IPR025060">
    <property type="entry name" value="DUF3999"/>
</dbReference>
<keyword evidence="1" id="KW-0472">Membrane</keyword>
<evidence type="ECO:0000313" key="3">
    <source>
        <dbReference type="Proteomes" id="UP000614216"/>
    </source>
</evidence>
<name>A0A937FVG0_9BACT</name>
<dbReference type="EMBL" id="JAEUGD010000004">
    <property type="protein sequence ID" value="MBL6445208.1"/>
    <property type="molecule type" value="Genomic_DNA"/>
</dbReference>
<sequence length="397" mass="46419">MLMSSAFGQMKDYRFKRELREISELWHKIILPNDIFSKVSHGLSDIRIYGITTSNDTLEAPYVLRVNEDTYSNRQVDFNLINSTHNRKGYYYTFEVPSIEGINHIQLDFQGTNFDRYVTLEGSHDQKEWFTILKSSRVLSIENSQTQYTFTSLTFPSAKYQYIRLFIPENGKMPILNSARLTEEKFEPGNYVTHDVLNTSIRENQDRRQTEIELDLESIVSVSQIKVNVVDQFDYYRPVSIEYLHDSVKTPNGWKKQYRVAFNGMLSSLESNEFRFRNVFTHKVRVVIRNFDNNPLKFEGFVVKGNVYELHARFTEPASYILVYGNDRATSPNYDIVNFANKIPEAISTLTLGQEEVIDKVPIDPVVPIFENKTWLWVVMGLIIFVLGWFSVHMIRK</sequence>
<feature type="transmembrane region" description="Helical" evidence="1">
    <location>
        <begin position="375"/>
        <end position="395"/>
    </location>
</feature>
<accession>A0A937FVG0</accession>
<keyword evidence="1" id="KW-1133">Transmembrane helix</keyword>
<dbReference type="Gene3D" id="2.60.120.260">
    <property type="entry name" value="Galactose-binding domain-like"/>
    <property type="match status" value="1"/>
</dbReference>
<proteinExistence type="predicted"/>
<keyword evidence="1" id="KW-0812">Transmembrane</keyword>
<reference evidence="2" key="1">
    <citation type="submission" date="2021-01" db="EMBL/GenBank/DDBJ databases">
        <title>Fulvivirga kasyanovii gen. nov., sp nov., a novel member of the phylum Bacteroidetes isolated from seawater in a mussel farm.</title>
        <authorList>
            <person name="Zhao L.-H."/>
            <person name="Wang Z.-J."/>
        </authorList>
    </citation>
    <scope>NUCLEOTIDE SEQUENCE</scope>
    <source>
        <strain evidence="2">29W222</strain>
    </source>
</reference>
<gene>
    <name evidence="2" type="ORF">JMN32_02740</name>
</gene>
<dbReference type="AlphaFoldDB" id="A0A937FVG0"/>